<dbReference type="SMART" id="SM00530">
    <property type="entry name" value="HTH_XRE"/>
    <property type="match status" value="1"/>
</dbReference>
<dbReference type="Gene3D" id="3.30.450.180">
    <property type="match status" value="1"/>
</dbReference>
<feature type="compositionally biased region" description="Polar residues" evidence="1">
    <location>
        <begin position="295"/>
        <end position="312"/>
    </location>
</feature>
<dbReference type="PANTHER" id="PTHR35010">
    <property type="entry name" value="BLL4672 PROTEIN-RELATED"/>
    <property type="match status" value="1"/>
</dbReference>
<dbReference type="Gene3D" id="1.10.260.40">
    <property type="entry name" value="lambda repressor-like DNA-binding domains"/>
    <property type="match status" value="1"/>
</dbReference>
<comment type="caution">
    <text evidence="3">The sequence shown here is derived from an EMBL/GenBank/DDBJ whole genome shotgun (WGS) entry which is preliminary data.</text>
</comment>
<feature type="region of interest" description="Disordered" evidence="1">
    <location>
        <begin position="283"/>
        <end position="312"/>
    </location>
</feature>
<dbReference type="Proteomes" id="UP001589702">
    <property type="component" value="Unassembled WGS sequence"/>
</dbReference>
<dbReference type="Pfam" id="PF17765">
    <property type="entry name" value="MLTR_LBD"/>
    <property type="match status" value="1"/>
</dbReference>
<dbReference type="PANTHER" id="PTHR35010:SF2">
    <property type="entry name" value="BLL4672 PROTEIN"/>
    <property type="match status" value="1"/>
</dbReference>
<accession>A0ABV5Y0Q3</accession>
<protein>
    <submittedName>
        <fullName evidence="3">Helix-turn-helix transcriptional regulator</fullName>
    </submittedName>
</protein>
<evidence type="ECO:0000313" key="3">
    <source>
        <dbReference type="EMBL" id="MFB9820576.1"/>
    </source>
</evidence>
<proteinExistence type="predicted"/>
<dbReference type="InterPro" id="IPR001387">
    <property type="entry name" value="Cro/C1-type_HTH"/>
</dbReference>
<dbReference type="RefSeq" id="WP_234751107.1">
    <property type="nucleotide sequence ID" value="NZ_BAAAWN010000001.1"/>
</dbReference>
<evidence type="ECO:0000259" key="2">
    <source>
        <dbReference type="SMART" id="SM00530"/>
    </source>
</evidence>
<evidence type="ECO:0000256" key="1">
    <source>
        <dbReference type="SAM" id="MobiDB-lite"/>
    </source>
</evidence>
<reference evidence="3 4" key="1">
    <citation type="submission" date="2024-09" db="EMBL/GenBank/DDBJ databases">
        <authorList>
            <person name="Sun Q."/>
            <person name="Mori K."/>
        </authorList>
    </citation>
    <scope>NUCLEOTIDE SEQUENCE [LARGE SCALE GENOMIC DNA]</scope>
    <source>
        <strain evidence="3 4">JCM 1334</strain>
    </source>
</reference>
<feature type="domain" description="HTH cro/C1-type" evidence="2">
    <location>
        <begin position="6"/>
        <end position="83"/>
    </location>
</feature>
<name>A0ABV5Y0Q3_ARTRM</name>
<organism evidence="3 4">
    <name type="scientific">Arthrobacter ramosus</name>
    <dbReference type="NCBI Taxonomy" id="1672"/>
    <lineage>
        <taxon>Bacteria</taxon>
        <taxon>Bacillati</taxon>
        <taxon>Actinomycetota</taxon>
        <taxon>Actinomycetes</taxon>
        <taxon>Micrococcales</taxon>
        <taxon>Micrococcaceae</taxon>
        <taxon>Arthrobacter</taxon>
    </lineage>
</organism>
<dbReference type="Pfam" id="PF13560">
    <property type="entry name" value="HTH_31"/>
    <property type="match status" value="1"/>
</dbReference>
<dbReference type="EMBL" id="JBHMBC010000022">
    <property type="protein sequence ID" value="MFB9820576.1"/>
    <property type="molecule type" value="Genomic_DNA"/>
</dbReference>
<dbReference type="CDD" id="cd00093">
    <property type="entry name" value="HTH_XRE"/>
    <property type="match status" value="1"/>
</dbReference>
<sequence>MSSKDEVRAFLMSRRANITPSQTDLQDFGGQRRVPGLRRSEVAMLAGVSLDYYTRLERGNLRGASEHVLNALANALQLNELEREYLFGLARTATAPTAAARTGQKKPVVRESVQRVLDSMSVPAVVWNRQHDLVASNLMGRALYSPQFESDSPNLARFIFLDPRAKDYYVDWPLARQMTAAMLRMEAGRDPLNAELTALIGELSTRSPEFRSNWAERDVHEHRTGRKLFKHPVVGVVDVTYDVFEMPGEKGLWIGIYSVEEGSESAEKFALLASWAATNDQLAARRLAPPPSGHPAQNQTLTAKSSRSTGEQ</sequence>
<dbReference type="InterPro" id="IPR041413">
    <property type="entry name" value="MLTR_LBD"/>
</dbReference>
<gene>
    <name evidence="3" type="ORF">ACFFP1_13835</name>
</gene>
<dbReference type="InterPro" id="IPR010982">
    <property type="entry name" value="Lambda_DNA-bd_dom_sf"/>
</dbReference>
<dbReference type="SUPFAM" id="SSF47413">
    <property type="entry name" value="lambda repressor-like DNA-binding domains"/>
    <property type="match status" value="1"/>
</dbReference>
<keyword evidence="4" id="KW-1185">Reference proteome</keyword>
<evidence type="ECO:0000313" key="4">
    <source>
        <dbReference type="Proteomes" id="UP001589702"/>
    </source>
</evidence>